<proteinExistence type="predicted"/>
<gene>
    <name evidence="1" type="ORF">SAMN04488498_1294</name>
</gene>
<evidence type="ECO:0000313" key="1">
    <source>
        <dbReference type="EMBL" id="SFL07417.1"/>
    </source>
</evidence>
<name>A0A1I4ESA0_9HYPH</name>
<dbReference type="OrthoDB" id="8105517at2"/>
<protein>
    <submittedName>
        <fullName evidence="1">Uncharacterized protein</fullName>
    </submittedName>
</protein>
<reference evidence="1 2" key="1">
    <citation type="submission" date="2016-10" db="EMBL/GenBank/DDBJ databases">
        <authorList>
            <person name="Varghese N."/>
            <person name="Submissions S."/>
        </authorList>
    </citation>
    <scope>NUCLEOTIDE SEQUENCE [LARGE SCALE GENOMIC DNA]</scope>
    <source>
        <strain evidence="1 2">DSM 21822</strain>
    </source>
</reference>
<dbReference type="RefSeq" id="WP_149763421.1">
    <property type="nucleotide sequence ID" value="NZ_BSPE01000012.1"/>
</dbReference>
<sequence>MSGDNNIRFPGGTRARIEIELARACDTFGEDHIETLVIVHSWGDTLDDEQVLAALRKLNNTGSMFDDVTDRAD</sequence>
<accession>A0A1I4ESA0</accession>
<dbReference type="Proteomes" id="UP000323300">
    <property type="component" value="Unassembled WGS sequence"/>
</dbReference>
<evidence type="ECO:0000313" key="2">
    <source>
        <dbReference type="Proteomes" id="UP000323300"/>
    </source>
</evidence>
<organism evidence="1 2">
    <name type="scientific">Neomesorhizobium albiziae</name>
    <dbReference type="NCBI Taxonomy" id="335020"/>
    <lineage>
        <taxon>Bacteria</taxon>
        <taxon>Pseudomonadati</taxon>
        <taxon>Pseudomonadota</taxon>
        <taxon>Alphaproteobacteria</taxon>
        <taxon>Hyphomicrobiales</taxon>
        <taxon>Phyllobacteriaceae</taxon>
        <taxon>Neomesorhizobium</taxon>
    </lineage>
</organism>
<dbReference type="AlphaFoldDB" id="A0A1I4ESA0"/>
<keyword evidence="2" id="KW-1185">Reference proteome</keyword>
<dbReference type="EMBL" id="FOSL01000029">
    <property type="protein sequence ID" value="SFL07417.1"/>
    <property type="molecule type" value="Genomic_DNA"/>
</dbReference>